<accession>A0A1W1EEE0</accession>
<dbReference type="EMBL" id="FPKX01000048">
    <property type="protein sequence ID" value="SFZ98415.1"/>
    <property type="molecule type" value="Genomic_DNA"/>
</dbReference>
<dbReference type="SUPFAM" id="SSF140663">
    <property type="entry name" value="TTHA0068-like"/>
    <property type="match status" value="1"/>
</dbReference>
<dbReference type="Pfam" id="PF03745">
    <property type="entry name" value="DUF309"/>
    <property type="match status" value="1"/>
</dbReference>
<dbReference type="AlphaFoldDB" id="A0A1W1EEE0"/>
<dbReference type="InterPro" id="IPR005500">
    <property type="entry name" value="DUF309"/>
</dbReference>
<organism evidence="1">
    <name type="scientific">hydrothermal vent metagenome</name>
    <dbReference type="NCBI Taxonomy" id="652676"/>
    <lineage>
        <taxon>unclassified sequences</taxon>
        <taxon>metagenomes</taxon>
        <taxon>ecological metagenomes</taxon>
    </lineage>
</organism>
<evidence type="ECO:0000313" key="1">
    <source>
        <dbReference type="EMBL" id="SFZ98415.1"/>
    </source>
</evidence>
<proteinExistence type="predicted"/>
<dbReference type="InterPro" id="IPR023203">
    <property type="entry name" value="TTHA0068_sf"/>
</dbReference>
<name>A0A1W1EEE0_9ZZZZ</name>
<gene>
    <name evidence="1" type="ORF">MNB_SV-5-1037</name>
</gene>
<evidence type="ECO:0008006" key="2">
    <source>
        <dbReference type="Google" id="ProtNLM"/>
    </source>
</evidence>
<protein>
    <recommendedName>
        <fullName evidence="2">DUF309 domain-containing protein</fullName>
    </recommendedName>
</protein>
<sequence length="116" mass="13752">MLKMNNDLEGALKEYISLLNKEEYFEAHEVLEEAWHPLRIENSYLKNLVKGLINGAVSFEHLKRNRSKSKESARKVMVSFDKHKHLYNENIEHAKLFKEACDIIEKLKSLNNKIYY</sequence>
<reference evidence="1" key="1">
    <citation type="submission" date="2016-10" db="EMBL/GenBank/DDBJ databases">
        <authorList>
            <person name="de Groot N.N."/>
        </authorList>
    </citation>
    <scope>NUCLEOTIDE SEQUENCE</scope>
</reference>
<dbReference type="Gene3D" id="1.10.3450.10">
    <property type="entry name" value="TTHA0068-like"/>
    <property type="match status" value="1"/>
</dbReference>